<organism evidence="4 5">
    <name type="scientific">Gossypium hirsutum</name>
    <name type="common">Upland cotton</name>
    <name type="synonym">Gossypium mexicanum</name>
    <dbReference type="NCBI Taxonomy" id="3635"/>
    <lineage>
        <taxon>Eukaryota</taxon>
        <taxon>Viridiplantae</taxon>
        <taxon>Streptophyta</taxon>
        <taxon>Embryophyta</taxon>
        <taxon>Tracheophyta</taxon>
        <taxon>Spermatophyta</taxon>
        <taxon>Magnoliopsida</taxon>
        <taxon>eudicotyledons</taxon>
        <taxon>Gunneridae</taxon>
        <taxon>Pentapetalae</taxon>
        <taxon>rosids</taxon>
        <taxon>malvids</taxon>
        <taxon>Malvales</taxon>
        <taxon>Malvaceae</taxon>
        <taxon>Malvoideae</taxon>
        <taxon>Gossypium</taxon>
    </lineage>
</organism>
<dbReference type="InterPro" id="IPR036875">
    <property type="entry name" value="Znf_CCHC_sf"/>
</dbReference>
<evidence type="ECO:0000313" key="4">
    <source>
        <dbReference type="Proteomes" id="UP000818029"/>
    </source>
</evidence>
<proteinExistence type="predicted"/>
<keyword evidence="1" id="KW-0862">Zinc</keyword>
<accession>A0ABM2ZU65</accession>
<evidence type="ECO:0000313" key="5">
    <source>
        <dbReference type="RefSeq" id="XP_040945907.1"/>
    </source>
</evidence>
<keyword evidence="4" id="KW-1185">Reference proteome</keyword>
<sequence length="211" mass="24390">MKYEREFVKLSKYARECVSLEAAMFKRFEDGLNEDIRVFVGILELRQFVVLVERACKAEELVTERRKAAIESRDSRKRQMGKSHQSSSTKSKEFSTRSNASVGLHFGKFQRNERGCFKCGSLYHFIRDCPELDDKEKKHDVRASSALSRGRPQKNPESGATSRGVSKDTIVRSEGRAPTRIYAIRAREEAESHDMFTGTFFYPWNICCYFN</sequence>
<gene>
    <name evidence="5" type="primary">LOC121215456</name>
</gene>
<dbReference type="InterPro" id="IPR001878">
    <property type="entry name" value="Znf_CCHC"/>
</dbReference>
<dbReference type="SMART" id="SM00343">
    <property type="entry name" value="ZnF_C2HC"/>
    <property type="match status" value="1"/>
</dbReference>
<feature type="region of interest" description="Disordered" evidence="2">
    <location>
        <begin position="140"/>
        <end position="172"/>
    </location>
</feature>
<dbReference type="Proteomes" id="UP000818029">
    <property type="component" value="Chromosome A01"/>
</dbReference>
<evidence type="ECO:0000256" key="1">
    <source>
        <dbReference type="PROSITE-ProRule" id="PRU00047"/>
    </source>
</evidence>
<dbReference type="PANTHER" id="PTHR34482:SF36">
    <property type="entry name" value="RETROTRANSPOSON GAG DOMAIN-CONTAINING PROTEIN"/>
    <property type="match status" value="1"/>
</dbReference>
<feature type="compositionally biased region" description="Polar residues" evidence="2">
    <location>
        <begin position="155"/>
        <end position="164"/>
    </location>
</feature>
<dbReference type="SUPFAM" id="SSF57756">
    <property type="entry name" value="Retrovirus zinc finger-like domains"/>
    <property type="match status" value="1"/>
</dbReference>
<dbReference type="Gene3D" id="4.10.60.10">
    <property type="entry name" value="Zinc finger, CCHC-type"/>
    <property type="match status" value="1"/>
</dbReference>
<keyword evidence="1" id="KW-0479">Metal-binding</keyword>
<dbReference type="PANTHER" id="PTHR34482">
    <property type="entry name" value="DNA DAMAGE-INDUCIBLE PROTEIN 1-LIKE"/>
    <property type="match status" value="1"/>
</dbReference>
<protein>
    <recommendedName>
        <fullName evidence="3">CCHC-type domain-containing protein</fullName>
    </recommendedName>
</protein>
<dbReference type="PROSITE" id="PS50158">
    <property type="entry name" value="ZF_CCHC"/>
    <property type="match status" value="1"/>
</dbReference>
<name>A0ABM2ZU65_GOSHI</name>
<reference evidence="5" key="2">
    <citation type="submission" date="2025-08" db="UniProtKB">
        <authorList>
            <consortium name="RefSeq"/>
        </authorList>
    </citation>
    <scope>IDENTIFICATION</scope>
</reference>
<dbReference type="GeneID" id="121215456"/>
<evidence type="ECO:0000259" key="3">
    <source>
        <dbReference type="PROSITE" id="PS50158"/>
    </source>
</evidence>
<keyword evidence="1" id="KW-0863">Zinc-finger</keyword>
<feature type="region of interest" description="Disordered" evidence="2">
    <location>
        <begin position="67"/>
        <end position="96"/>
    </location>
</feature>
<feature type="domain" description="CCHC-type" evidence="3">
    <location>
        <begin position="116"/>
        <end position="131"/>
    </location>
</feature>
<dbReference type="RefSeq" id="XP_040945907.1">
    <property type="nucleotide sequence ID" value="XM_041089973.1"/>
</dbReference>
<evidence type="ECO:0000256" key="2">
    <source>
        <dbReference type="SAM" id="MobiDB-lite"/>
    </source>
</evidence>
<reference evidence="4" key="1">
    <citation type="journal article" date="2020" name="Nat. Genet.">
        <title>Genomic diversifications of five Gossypium allopolyploid species and their impact on cotton improvement.</title>
        <authorList>
            <person name="Chen Z.J."/>
            <person name="Sreedasyam A."/>
            <person name="Ando A."/>
            <person name="Song Q."/>
            <person name="De Santiago L.M."/>
            <person name="Hulse-Kemp A.M."/>
            <person name="Ding M."/>
            <person name="Ye W."/>
            <person name="Kirkbride R.C."/>
            <person name="Jenkins J."/>
            <person name="Plott C."/>
            <person name="Lovell J."/>
            <person name="Lin Y.M."/>
            <person name="Vaughn R."/>
            <person name="Liu B."/>
            <person name="Simpson S."/>
            <person name="Scheffler B.E."/>
            <person name="Wen L."/>
            <person name="Saski C.A."/>
            <person name="Grover C.E."/>
            <person name="Hu G."/>
            <person name="Conover J.L."/>
            <person name="Carlson J.W."/>
            <person name="Shu S."/>
            <person name="Boston L.B."/>
            <person name="Williams M."/>
            <person name="Peterson D.G."/>
            <person name="McGee K."/>
            <person name="Jones D.C."/>
            <person name="Wendel J.F."/>
            <person name="Stelly D.M."/>
            <person name="Grimwood J."/>
            <person name="Schmutz J."/>
        </authorList>
    </citation>
    <scope>NUCLEOTIDE SEQUENCE [LARGE SCALE GENOMIC DNA]</scope>
    <source>
        <strain evidence="4">cv. TM-1</strain>
    </source>
</reference>